<evidence type="ECO:0000313" key="3">
    <source>
        <dbReference type="Proteomes" id="UP000062160"/>
    </source>
</evidence>
<organism evidence="2">
    <name type="scientific">Tepidanaerobacter syntrophicus</name>
    <dbReference type="NCBI Taxonomy" id="224999"/>
    <lineage>
        <taxon>Bacteria</taxon>
        <taxon>Bacillati</taxon>
        <taxon>Bacillota</taxon>
        <taxon>Clostridia</taxon>
        <taxon>Thermosediminibacterales</taxon>
        <taxon>Tepidanaerobacteraceae</taxon>
        <taxon>Tepidanaerobacter</taxon>
    </lineage>
</organism>
<proteinExistence type="predicted"/>
<protein>
    <recommendedName>
        <fullName evidence="1">Helicase ATP-binding domain-containing protein</fullName>
    </recommendedName>
</protein>
<dbReference type="Gene3D" id="3.40.50.300">
    <property type="entry name" value="P-loop containing nucleotide triphosphate hydrolases"/>
    <property type="match status" value="1"/>
</dbReference>
<reference evidence="2" key="1">
    <citation type="journal article" date="2016" name="Genome Announc.">
        <title>Draft Genome Sequence of the Syntrophic Lactate-Degrading Bacterium Tepidanaerobacter syntrophicus JLT.</title>
        <authorList>
            <person name="Matsuura N."/>
            <person name="Ohashi A."/>
            <person name="Tourlousse D.M."/>
            <person name="Sekiguchi Y."/>
        </authorList>
    </citation>
    <scope>NUCLEOTIDE SEQUENCE [LARGE SCALE GENOMIC DNA]</scope>
    <source>
        <strain evidence="2">JL</strain>
    </source>
</reference>
<accession>A0A0U9HHA9</accession>
<keyword evidence="3" id="KW-1185">Reference proteome</keyword>
<dbReference type="SUPFAM" id="SSF52540">
    <property type="entry name" value="P-loop containing nucleoside triphosphate hydrolases"/>
    <property type="match status" value="1"/>
</dbReference>
<dbReference type="STRING" id="224999.GCA_001485475_00658"/>
<dbReference type="InterPro" id="IPR014001">
    <property type="entry name" value="Helicase_ATP-bd"/>
</dbReference>
<sequence length="882" mass="102041">MMIKLCLDTQKFSKKPTEEEIAKIAARIGCHVKEISVKDFAKSIIIPNGKTYSPSVFKNGQRSIKNWISQQIFVVDIENDSLENVLDTCERVNLFPSFIYTPFNSDSGFKMVFVMDEVIQDIRVRNLVIRSLLEVFPQAKTETRDPSRIIYGGREVIYENFSYVESIPNLIFAACSVIRNSTNASRNMYNFCRDIGIDMENGYPKFFTFHDEKDMPEVNSSNVYVSMTKKCKSFINNIYNSTLFSHMGYVIYFCYNNTQDCFFEKENDFAPRFDIKKENTETYLIKDYPFENLYKNCQLYREAIDGEYWLHHNEMFGLMSNLLKIKGGVTKVDKILNSREEYKVKNYSWLVMKNQILKGKYAPSRCESYCPFIKDCKHGINMIEQGKLFKGRIQVVGKRKTKSIEEARKELSNIVSKIIASPQKGIYVIKAPAGLGKTEEYINACIDNKLTIAVPTHKLKDEVSERLTKAGVHHYVVPQLPDIEPEKRNKLDRLYDTGSFKGANMYLRQLAKENEVIAQYIKDLRRVKKSENQTILTTHQRIFFEKDFNDTLIIDEDIVLNGMFPISSMSIQDMAILSQLVYLDPEFSPLKKLTDFMFKLITETPEGMVLKTPNYFMLCAKEVEKLVVKNDLITTNVLGFLNSSHFVKVTGRNGNEQVLFINKRDLPDKKVIIFSATANEKIYKMVFGQNMKFYDIGDVEHIGEIWQVPIRAFSKLSIHRNNKEMMDIANALINRYNPNSKVITYRGYFNDISEPSMSFWNSAGRDNLKGQNITVIGTPHINPYSYLLFASVLGLDVRLNESKVMYQPVSRGNYNFYFNTYSSNDLLREIQFYMIESELVQTVGRARAITEHCKVLVLSNYPVPGAEFISLTQREVKKFIRI</sequence>
<name>A0A0U9HHA9_9FIRM</name>
<evidence type="ECO:0000313" key="2">
    <source>
        <dbReference type="EMBL" id="GAQ24652.1"/>
    </source>
</evidence>
<evidence type="ECO:0000259" key="1">
    <source>
        <dbReference type="PROSITE" id="PS51192"/>
    </source>
</evidence>
<dbReference type="Proteomes" id="UP000062160">
    <property type="component" value="Unassembled WGS sequence"/>
</dbReference>
<dbReference type="AlphaFoldDB" id="A0A0U9HHA9"/>
<gene>
    <name evidence="2" type="ORF">TSYNT_631</name>
</gene>
<feature type="domain" description="Helicase ATP-binding" evidence="1">
    <location>
        <begin position="418"/>
        <end position="696"/>
    </location>
</feature>
<dbReference type="InterPro" id="IPR027417">
    <property type="entry name" value="P-loop_NTPase"/>
</dbReference>
<dbReference type="PROSITE" id="PS51192">
    <property type="entry name" value="HELICASE_ATP_BIND_1"/>
    <property type="match status" value="1"/>
</dbReference>
<dbReference type="RefSeq" id="WP_059031728.1">
    <property type="nucleotide sequence ID" value="NZ_DF977000.1"/>
</dbReference>
<dbReference type="EMBL" id="DF977000">
    <property type="protein sequence ID" value="GAQ24652.1"/>
    <property type="molecule type" value="Genomic_DNA"/>
</dbReference>
<dbReference type="OrthoDB" id="581132at2"/>